<keyword evidence="3" id="KW-1185">Reference proteome</keyword>
<evidence type="ECO:0000313" key="2">
    <source>
        <dbReference type="EMBL" id="KIW47579.1"/>
    </source>
</evidence>
<dbReference type="EMBL" id="KN847332">
    <property type="protein sequence ID" value="KIW47579.1"/>
    <property type="molecule type" value="Genomic_DNA"/>
</dbReference>
<dbReference type="HOGENOM" id="CLU_2210047_0_0_1"/>
<feature type="region of interest" description="Disordered" evidence="1">
    <location>
        <begin position="99"/>
        <end position="118"/>
    </location>
</feature>
<dbReference type="Proteomes" id="UP000053342">
    <property type="component" value="Unassembled WGS sequence"/>
</dbReference>
<reference evidence="2 3" key="1">
    <citation type="submission" date="2015-01" db="EMBL/GenBank/DDBJ databases">
        <title>The Genome Sequence of Exophiala oligosperma CBS72588.</title>
        <authorList>
            <consortium name="The Broad Institute Genomics Platform"/>
            <person name="Cuomo C."/>
            <person name="de Hoog S."/>
            <person name="Gorbushina A."/>
            <person name="Stielow B."/>
            <person name="Teixiera M."/>
            <person name="Abouelleil A."/>
            <person name="Chapman S.B."/>
            <person name="Priest M."/>
            <person name="Young S.K."/>
            <person name="Wortman J."/>
            <person name="Nusbaum C."/>
            <person name="Birren B."/>
        </authorList>
    </citation>
    <scope>NUCLEOTIDE SEQUENCE [LARGE SCALE GENOMIC DNA]</scope>
    <source>
        <strain evidence="2 3">CBS 72588</strain>
    </source>
</reference>
<sequence length="118" mass="13105">MRLLPDNSTQLLNKGGRMNNGRSQAGRTVMRGIMVNHPIRNWKCPGGRPSVHCVYLSNEPVQHLSVDLKGKKYFLACYEREGRTGQANVYLMCGCGDGNPLPPPRGSVRANEAQEPRQ</sequence>
<feature type="compositionally biased region" description="Polar residues" evidence="1">
    <location>
        <begin position="1"/>
        <end position="12"/>
    </location>
</feature>
<evidence type="ECO:0000313" key="3">
    <source>
        <dbReference type="Proteomes" id="UP000053342"/>
    </source>
</evidence>
<dbReference type="VEuPathDB" id="FungiDB:PV06_00267"/>
<evidence type="ECO:0000256" key="1">
    <source>
        <dbReference type="SAM" id="MobiDB-lite"/>
    </source>
</evidence>
<gene>
    <name evidence="2" type="ORF">PV06_00267</name>
</gene>
<organism evidence="2 3">
    <name type="scientific">Exophiala oligosperma</name>
    <dbReference type="NCBI Taxonomy" id="215243"/>
    <lineage>
        <taxon>Eukaryota</taxon>
        <taxon>Fungi</taxon>
        <taxon>Dikarya</taxon>
        <taxon>Ascomycota</taxon>
        <taxon>Pezizomycotina</taxon>
        <taxon>Eurotiomycetes</taxon>
        <taxon>Chaetothyriomycetidae</taxon>
        <taxon>Chaetothyriales</taxon>
        <taxon>Herpotrichiellaceae</taxon>
        <taxon>Exophiala</taxon>
    </lineage>
</organism>
<dbReference type="RefSeq" id="XP_016267795.1">
    <property type="nucleotide sequence ID" value="XM_016400742.1"/>
</dbReference>
<accession>A0A0D2EI06</accession>
<dbReference type="AlphaFoldDB" id="A0A0D2EI06"/>
<dbReference type="GeneID" id="27352341"/>
<name>A0A0D2EI06_9EURO</name>
<feature type="region of interest" description="Disordered" evidence="1">
    <location>
        <begin position="1"/>
        <end position="25"/>
    </location>
</feature>
<proteinExistence type="predicted"/>
<protein>
    <submittedName>
        <fullName evidence="2">Uncharacterized protein</fullName>
    </submittedName>
</protein>